<evidence type="ECO:0008006" key="2">
    <source>
        <dbReference type="Google" id="ProtNLM"/>
    </source>
</evidence>
<dbReference type="AlphaFoldDB" id="A0A645F8P6"/>
<evidence type="ECO:0000313" key="1">
    <source>
        <dbReference type="EMBL" id="MPN08843.1"/>
    </source>
</evidence>
<dbReference type="InterPro" id="IPR011010">
    <property type="entry name" value="DNA_brk_join_enz"/>
</dbReference>
<comment type="caution">
    <text evidence="1">The sequence shown here is derived from an EMBL/GenBank/DDBJ whole genome shotgun (WGS) entry which is preliminary data.</text>
</comment>
<name>A0A645F8P6_9ZZZZ</name>
<dbReference type="SUPFAM" id="SSF56349">
    <property type="entry name" value="DNA breaking-rejoining enzymes"/>
    <property type="match status" value="1"/>
</dbReference>
<organism evidence="1">
    <name type="scientific">bioreactor metagenome</name>
    <dbReference type="NCBI Taxonomy" id="1076179"/>
    <lineage>
        <taxon>unclassified sequences</taxon>
        <taxon>metagenomes</taxon>
        <taxon>ecological metagenomes</taxon>
    </lineage>
</organism>
<proteinExistence type="predicted"/>
<sequence>MNRLYTGIRHCDVIELKYRNVDYSNRLLKFEQLKTKGKSASSGVVIPLNDGLLSLIGDSDNKDNTYSLSPAIPCATKH</sequence>
<reference evidence="1" key="1">
    <citation type="submission" date="2019-08" db="EMBL/GenBank/DDBJ databases">
        <authorList>
            <person name="Kucharzyk K."/>
            <person name="Murdoch R.W."/>
            <person name="Higgins S."/>
            <person name="Loffler F."/>
        </authorList>
    </citation>
    <scope>NUCLEOTIDE SEQUENCE</scope>
</reference>
<dbReference type="EMBL" id="VSSQ01054933">
    <property type="protein sequence ID" value="MPN08843.1"/>
    <property type="molecule type" value="Genomic_DNA"/>
</dbReference>
<gene>
    <name evidence="1" type="ORF">SDC9_156129</name>
</gene>
<dbReference type="GO" id="GO:0003677">
    <property type="term" value="F:DNA binding"/>
    <property type="evidence" value="ECO:0007669"/>
    <property type="project" value="InterPro"/>
</dbReference>
<accession>A0A645F8P6</accession>
<protein>
    <recommendedName>
        <fullName evidence="2">Tyr recombinase domain-containing protein</fullName>
    </recommendedName>
</protein>